<evidence type="ECO:0000313" key="1">
    <source>
        <dbReference type="EMBL" id="KAF3521767.1"/>
    </source>
</evidence>
<sequence>MAATKMIFGSGSNFGRLLGSLLKYNAPEDFLEVFQDIFWKSSGSLPGSLPGSLLMESSPMSSFHNRYERFDKVFNQIVLIFYLDMFFRSGFDIHVFRSGSDFGRLMESLLRSLLKYNGFSDVF</sequence>
<comment type="caution">
    <text evidence="1">The sequence shown here is derived from an EMBL/GenBank/DDBJ whole genome shotgun (WGS) entry which is preliminary data.</text>
</comment>
<evidence type="ECO:0000313" key="2">
    <source>
        <dbReference type="Proteomes" id="UP000712600"/>
    </source>
</evidence>
<proteinExistence type="predicted"/>
<organism evidence="1 2">
    <name type="scientific">Brassica cretica</name>
    <name type="common">Mustard</name>
    <dbReference type="NCBI Taxonomy" id="69181"/>
    <lineage>
        <taxon>Eukaryota</taxon>
        <taxon>Viridiplantae</taxon>
        <taxon>Streptophyta</taxon>
        <taxon>Embryophyta</taxon>
        <taxon>Tracheophyta</taxon>
        <taxon>Spermatophyta</taxon>
        <taxon>Magnoliopsida</taxon>
        <taxon>eudicotyledons</taxon>
        <taxon>Gunneridae</taxon>
        <taxon>Pentapetalae</taxon>
        <taxon>rosids</taxon>
        <taxon>malvids</taxon>
        <taxon>Brassicales</taxon>
        <taxon>Brassicaceae</taxon>
        <taxon>Brassiceae</taxon>
        <taxon>Brassica</taxon>
    </lineage>
</organism>
<dbReference type="Proteomes" id="UP000712600">
    <property type="component" value="Unassembled WGS sequence"/>
</dbReference>
<accession>A0A8S9PFV7</accession>
<dbReference type="EMBL" id="QGKX02001347">
    <property type="protein sequence ID" value="KAF3521767.1"/>
    <property type="molecule type" value="Genomic_DNA"/>
</dbReference>
<reference evidence="1" key="1">
    <citation type="submission" date="2019-12" db="EMBL/GenBank/DDBJ databases">
        <title>Genome sequencing and annotation of Brassica cretica.</title>
        <authorList>
            <person name="Studholme D.J."/>
            <person name="Sarris P."/>
        </authorList>
    </citation>
    <scope>NUCLEOTIDE SEQUENCE</scope>
    <source>
        <strain evidence="1">PFS-109/04</strain>
        <tissue evidence="1">Leaf</tissue>
    </source>
</reference>
<dbReference type="AlphaFoldDB" id="A0A8S9PFV7"/>
<protein>
    <submittedName>
        <fullName evidence="1">Uncharacterized protein</fullName>
    </submittedName>
</protein>
<name>A0A8S9PFV7_BRACR</name>
<gene>
    <name evidence="1" type="ORF">F2Q69_00049628</name>
</gene>